<dbReference type="Pfam" id="PF05645">
    <property type="entry name" value="RNA_pol_Rpc82"/>
    <property type="match status" value="1"/>
</dbReference>
<feature type="domain" description="RNA polymerase III subunit RPC82-related helix-turn-helix" evidence="11">
    <location>
        <begin position="14"/>
        <end position="68"/>
    </location>
</feature>
<gene>
    <name evidence="13" type="ORF">CEUSTIGMA_g10501.t1</name>
</gene>
<keyword evidence="14" id="KW-1185">Reference proteome</keyword>
<evidence type="ECO:0000313" key="14">
    <source>
        <dbReference type="Proteomes" id="UP000232323"/>
    </source>
</evidence>
<evidence type="ECO:0000256" key="6">
    <source>
        <dbReference type="ARBA" id="ARBA00023163"/>
    </source>
</evidence>
<dbReference type="PANTHER" id="PTHR12949:SF0">
    <property type="entry name" value="DNA-DIRECTED RNA POLYMERASE III SUBUNIT RPC3"/>
    <property type="match status" value="1"/>
</dbReference>
<evidence type="ECO:0000256" key="9">
    <source>
        <dbReference type="SAM" id="MobiDB-lite"/>
    </source>
</evidence>
<proteinExistence type="inferred from homology"/>
<dbReference type="InterPro" id="IPR039748">
    <property type="entry name" value="RPC3"/>
</dbReference>
<dbReference type="FunFam" id="1.10.10.10:FF:000420">
    <property type="entry name" value="RNA polymerase III subunit, putative"/>
    <property type="match status" value="1"/>
</dbReference>
<keyword evidence="5 8" id="KW-0240">DNA-directed RNA polymerase</keyword>
<comment type="subunit">
    <text evidence="3 8">Component of the RNA polymerase III (Pol III) complex consisting of 17 subunits.</text>
</comment>
<dbReference type="InterPro" id="IPR008806">
    <property type="entry name" value="RNA_pol_III_Rpc82_C"/>
</dbReference>
<dbReference type="Gene3D" id="1.10.10.10">
    <property type="entry name" value="Winged helix-like DNA-binding domain superfamily/Winged helix DNA-binding domain"/>
    <property type="match status" value="4"/>
</dbReference>
<evidence type="ECO:0000259" key="12">
    <source>
        <dbReference type="Pfam" id="PF22536"/>
    </source>
</evidence>
<feature type="region of interest" description="Disordered" evidence="9">
    <location>
        <begin position="242"/>
        <end position="317"/>
    </location>
</feature>
<dbReference type="AlphaFoldDB" id="A0A250XJ15"/>
<reference evidence="13 14" key="1">
    <citation type="submission" date="2017-08" db="EMBL/GenBank/DDBJ databases">
        <title>Acidophilic green algal genome provides insights into adaptation to an acidic environment.</title>
        <authorList>
            <person name="Hirooka S."/>
            <person name="Hirose Y."/>
            <person name="Kanesaki Y."/>
            <person name="Higuchi S."/>
            <person name="Fujiwara T."/>
            <person name="Onuma R."/>
            <person name="Era A."/>
            <person name="Ohbayashi R."/>
            <person name="Uzuka A."/>
            <person name="Nozaki H."/>
            <person name="Yoshikawa H."/>
            <person name="Miyagishima S.Y."/>
        </authorList>
    </citation>
    <scope>NUCLEOTIDE SEQUENCE [LARGE SCALE GENOMIC DNA]</scope>
    <source>
        <strain evidence="13 14">NIES-2499</strain>
    </source>
</reference>
<feature type="compositionally biased region" description="Basic and acidic residues" evidence="9">
    <location>
        <begin position="245"/>
        <end position="262"/>
    </location>
</feature>
<dbReference type="InterPro" id="IPR013197">
    <property type="entry name" value="RNA_pol_III_RPC82-rel_HTH"/>
</dbReference>
<name>A0A250XJ15_9CHLO</name>
<evidence type="ECO:0000256" key="8">
    <source>
        <dbReference type="RuleBase" id="RU367076"/>
    </source>
</evidence>
<evidence type="ECO:0000259" key="11">
    <source>
        <dbReference type="Pfam" id="PF08221"/>
    </source>
</evidence>
<comment type="similarity">
    <text evidence="2">Belongs to the RNA polymerase beta chain family.</text>
</comment>
<evidence type="ECO:0000256" key="7">
    <source>
        <dbReference type="ARBA" id="ARBA00023242"/>
    </source>
</evidence>
<accession>A0A250XJ15</accession>
<evidence type="ECO:0000256" key="5">
    <source>
        <dbReference type="ARBA" id="ARBA00022478"/>
    </source>
</evidence>
<sequence length="611" mass="68368">MALNQQHAVIFACKLVQELHGDIVECVCRQMASKGLQTLSEIIRGSSMSDAQVKQALLLLMQHNYVSAYLQRDESGQKNARPPYNQYEAHVGRILQIIRYPRFLLHTNDELGEEAERIIEILLQMGRLSLDDLISAVAGRTEQSSDQVASRVRATFMSLVQSHYIERVPPCFLPPPFVRLHENSVKGRRGAAAKAVAGVSQTFNEQAKALKSLEEMNYEKLRHRLPQDLVISMAMEGVRGPNCDIKSEADCDSKPETSSKAEEEFEVQAPKAKKQRVKAGGTGSDLPADQVGRPAGKETGGKPAASSSHHPNEDALRGNWDPTVILWRVNTEEFNRRFRHKACVDMVRDKIDEDAAGVLSAMLTATRPYETKLKEDRSAILSIEETGKTVTRLVEAGTIPSLGNDVATIVHTIAHDALELISFAGNGAGGEQYTINTGRILELVRLKQVEAVIRDRFGSSGLRIFRLLLLRGQLEQKQVTDFSMLAPKETRELLYRMLRGGFLAMQDIPRTSDRAPSRTFYTWRANYEGAGQQLAGELYAAAGRVWARLRHELDKERELLDLIEDARRTGELQFSLTDTQRQTIGRLKKISDALETSLMQLDEMIAVFNEY</sequence>
<comment type="similarity">
    <text evidence="8">Belongs to the eukaryotic RPC3/POLR3C RNA polymerase subunit family.</text>
</comment>
<dbReference type="InterPro" id="IPR055207">
    <property type="entry name" value="POLR3C_WHD"/>
</dbReference>
<feature type="domain" description="DNA-directed RNA polymerase III subunit RPC3 winged-helix" evidence="12">
    <location>
        <begin position="449"/>
        <end position="524"/>
    </location>
</feature>
<dbReference type="STRING" id="1157962.A0A250XJ15"/>
<dbReference type="InterPro" id="IPR036390">
    <property type="entry name" value="WH_DNA-bd_sf"/>
</dbReference>
<evidence type="ECO:0000256" key="3">
    <source>
        <dbReference type="ARBA" id="ARBA00011206"/>
    </source>
</evidence>
<evidence type="ECO:0000256" key="4">
    <source>
        <dbReference type="ARBA" id="ARBA00016689"/>
    </source>
</evidence>
<dbReference type="Pfam" id="PF22536">
    <property type="entry name" value="WHD_POLR3C"/>
    <property type="match status" value="1"/>
</dbReference>
<comment type="subcellular location">
    <subcellularLocation>
        <location evidence="1 8">Nucleus</location>
    </subcellularLocation>
</comment>
<dbReference type="PANTHER" id="PTHR12949">
    <property type="entry name" value="RNA POLYMERASE III DNA DIRECTED -RELATED"/>
    <property type="match status" value="1"/>
</dbReference>
<dbReference type="OrthoDB" id="272392at2759"/>
<evidence type="ECO:0000256" key="1">
    <source>
        <dbReference type="ARBA" id="ARBA00004123"/>
    </source>
</evidence>
<dbReference type="Proteomes" id="UP000232323">
    <property type="component" value="Unassembled WGS sequence"/>
</dbReference>
<dbReference type="Pfam" id="PF08221">
    <property type="entry name" value="HTH_9"/>
    <property type="match status" value="1"/>
</dbReference>
<dbReference type="GO" id="GO:0006351">
    <property type="term" value="P:DNA-templated transcription"/>
    <property type="evidence" value="ECO:0007669"/>
    <property type="project" value="InterPro"/>
</dbReference>
<keyword evidence="7 8" id="KW-0539">Nucleus</keyword>
<organism evidence="13 14">
    <name type="scientific">Chlamydomonas eustigma</name>
    <dbReference type="NCBI Taxonomy" id="1157962"/>
    <lineage>
        <taxon>Eukaryota</taxon>
        <taxon>Viridiplantae</taxon>
        <taxon>Chlorophyta</taxon>
        <taxon>core chlorophytes</taxon>
        <taxon>Chlorophyceae</taxon>
        <taxon>CS clade</taxon>
        <taxon>Chlamydomonadales</taxon>
        <taxon>Chlamydomonadaceae</taxon>
        <taxon>Chlamydomonas</taxon>
    </lineage>
</organism>
<dbReference type="GO" id="GO:0005666">
    <property type="term" value="C:RNA polymerase III complex"/>
    <property type="evidence" value="ECO:0007669"/>
    <property type="project" value="UniProtKB-UniRule"/>
</dbReference>
<feature type="domain" description="RNA polymerase III Rpc82 C -terminal" evidence="10">
    <location>
        <begin position="307"/>
        <end position="383"/>
    </location>
</feature>
<protein>
    <recommendedName>
        <fullName evidence="4 8">DNA-directed RNA polymerase III subunit RPC3</fullName>
        <shortName evidence="8">RNA polymerase III subunit C3</shortName>
    </recommendedName>
</protein>
<comment type="function">
    <text evidence="8">DNA-dependent RNA polymerase catalyzes the transcription of DNA into RNA using the four ribonucleoside triphosphates as substrates. Specific core component of RNA polymerase III which synthesizes small RNAs, such as 5S rRNA and tRNAs.</text>
</comment>
<evidence type="ECO:0000313" key="13">
    <source>
        <dbReference type="EMBL" id="GAX83075.1"/>
    </source>
</evidence>
<comment type="caution">
    <text evidence="13">The sequence shown here is derived from an EMBL/GenBank/DDBJ whole genome shotgun (WGS) entry which is preliminary data.</text>
</comment>
<evidence type="ECO:0000259" key="10">
    <source>
        <dbReference type="Pfam" id="PF05645"/>
    </source>
</evidence>
<dbReference type="GO" id="GO:0003697">
    <property type="term" value="F:single-stranded DNA binding"/>
    <property type="evidence" value="ECO:0007669"/>
    <property type="project" value="UniProtKB-UniRule"/>
</dbReference>
<keyword evidence="6 8" id="KW-0804">Transcription</keyword>
<dbReference type="SUPFAM" id="SSF46785">
    <property type="entry name" value="Winged helix' DNA-binding domain"/>
    <property type="match status" value="1"/>
</dbReference>
<dbReference type="EMBL" id="BEGY01000091">
    <property type="protein sequence ID" value="GAX83075.1"/>
    <property type="molecule type" value="Genomic_DNA"/>
</dbReference>
<evidence type="ECO:0000256" key="2">
    <source>
        <dbReference type="ARBA" id="ARBA00006835"/>
    </source>
</evidence>
<dbReference type="InterPro" id="IPR036388">
    <property type="entry name" value="WH-like_DNA-bd_sf"/>
</dbReference>